<organism evidence="4 5">
    <name type="scientific">Novosphingobium olei</name>
    <dbReference type="NCBI Taxonomy" id="2728851"/>
    <lineage>
        <taxon>Bacteria</taxon>
        <taxon>Pseudomonadati</taxon>
        <taxon>Pseudomonadota</taxon>
        <taxon>Alphaproteobacteria</taxon>
        <taxon>Sphingomonadales</taxon>
        <taxon>Sphingomonadaceae</taxon>
        <taxon>Novosphingobium</taxon>
    </lineage>
</organism>
<dbReference type="Pfam" id="PF13561">
    <property type="entry name" value="adh_short_C2"/>
    <property type="match status" value="1"/>
</dbReference>
<dbReference type="EMBL" id="JABBGM010000012">
    <property type="protein sequence ID" value="NML95705.1"/>
    <property type="molecule type" value="Genomic_DNA"/>
</dbReference>
<dbReference type="SMART" id="SM00822">
    <property type="entry name" value="PKS_KR"/>
    <property type="match status" value="1"/>
</dbReference>
<dbReference type="PROSITE" id="PS00061">
    <property type="entry name" value="ADH_SHORT"/>
    <property type="match status" value="1"/>
</dbReference>
<dbReference type="SUPFAM" id="SSF51735">
    <property type="entry name" value="NAD(P)-binding Rossmann-fold domains"/>
    <property type="match status" value="1"/>
</dbReference>
<evidence type="ECO:0000313" key="5">
    <source>
        <dbReference type="Proteomes" id="UP000583556"/>
    </source>
</evidence>
<keyword evidence="5" id="KW-1185">Reference proteome</keyword>
<dbReference type="FunFam" id="3.40.50.720:FF:000084">
    <property type="entry name" value="Short-chain dehydrogenase reductase"/>
    <property type="match status" value="1"/>
</dbReference>
<dbReference type="InterPro" id="IPR036291">
    <property type="entry name" value="NAD(P)-bd_dom_sf"/>
</dbReference>
<dbReference type="AlphaFoldDB" id="A0A7Y0GB37"/>
<evidence type="ECO:0000256" key="2">
    <source>
        <dbReference type="ARBA" id="ARBA00023002"/>
    </source>
</evidence>
<dbReference type="InterPro" id="IPR020904">
    <property type="entry name" value="Sc_DH/Rdtase_CS"/>
</dbReference>
<dbReference type="PANTHER" id="PTHR24321">
    <property type="entry name" value="DEHYDROGENASES, SHORT CHAIN"/>
    <property type="match status" value="1"/>
</dbReference>
<dbReference type="Gene3D" id="3.40.50.720">
    <property type="entry name" value="NAD(P)-binding Rossmann-like Domain"/>
    <property type="match status" value="1"/>
</dbReference>
<evidence type="ECO:0000259" key="3">
    <source>
        <dbReference type="SMART" id="SM00822"/>
    </source>
</evidence>
<accession>A0A7Y0GB37</accession>
<evidence type="ECO:0000313" key="4">
    <source>
        <dbReference type="EMBL" id="NML95705.1"/>
    </source>
</evidence>
<dbReference type="PANTHER" id="PTHR24321:SF15">
    <property type="entry name" value="OXIDOREDUCTASE UCPA"/>
    <property type="match status" value="1"/>
</dbReference>
<dbReference type="RefSeq" id="WP_169494913.1">
    <property type="nucleotide sequence ID" value="NZ_JABBGM010000012.1"/>
</dbReference>
<dbReference type="GO" id="GO:0016491">
    <property type="term" value="F:oxidoreductase activity"/>
    <property type="evidence" value="ECO:0007669"/>
    <property type="project" value="UniProtKB-KW"/>
</dbReference>
<dbReference type="InterPro" id="IPR057326">
    <property type="entry name" value="KR_dom"/>
</dbReference>
<proteinExistence type="inferred from homology"/>
<comment type="caution">
    <text evidence="4">The sequence shown here is derived from an EMBL/GenBank/DDBJ whole genome shotgun (WGS) entry which is preliminary data.</text>
</comment>
<keyword evidence="2" id="KW-0560">Oxidoreductase</keyword>
<reference evidence="4 5" key="1">
    <citation type="submission" date="2020-04" db="EMBL/GenBank/DDBJ databases">
        <title>Novosphingobium sp. TW-4 isolated from soil.</title>
        <authorList>
            <person name="Dahal R.H."/>
            <person name="Chaudhary D.K."/>
        </authorList>
    </citation>
    <scope>NUCLEOTIDE SEQUENCE [LARGE SCALE GENOMIC DNA]</scope>
    <source>
        <strain evidence="4 5">TW-4</strain>
    </source>
</reference>
<dbReference type="Proteomes" id="UP000583556">
    <property type="component" value="Unassembled WGS sequence"/>
</dbReference>
<protein>
    <submittedName>
        <fullName evidence="4">SDR family oxidoreductase</fullName>
    </submittedName>
</protein>
<sequence length="246" mass="25331">MDGRFQGKVVIVTGASSGIGKRTAERLVAQGAIIHGADLTACGLVGVVDHICDVTSEDDWIALVKAVTASDGRIDGLVNAAGVIRMGTTIETTIEDFRLVMRVNVEGTFLGCKHVMRAMQVAGTGSIVNLSSTAGLRGSPGAAAYTASKGAVRLLTKTAALEAIAMPSRIRVNSVHPALTRTPMADAIVDQLGGSDEIRGALSTLLPAGRLAEPDEIAAGILFLLSADASYMSGAELVIDNGFTAR</sequence>
<feature type="domain" description="Ketoreductase" evidence="3">
    <location>
        <begin position="8"/>
        <end position="173"/>
    </location>
</feature>
<dbReference type="InterPro" id="IPR002347">
    <property type="entry name" value="SDR_fam"/>
</dbReference>
<comment type="similarity">
    <text evidence="1">Belongs to the short-chain dehydrogenases/reductases (SDR) family.</text>
</comment>
<dbReference type="PRINTS" id="PR00081">
    <property type="entry name" value="GDHRDH"/>
</dbReference>
<name>A0A7Y0GB37_9SPHN</name>
<evidence type="ECO:0000256" key="1">
    <source>
        <dbReference type="ARBA" id="ARBA00006484"/>
    </source>
</evidence>
<dbReference type="PRINTS" id="PR00080">
    <property type="entry name" value="SDRFAMILY"/>
</dbReference>
<gene>
    <name evidence="4" type="ORF">HHL27_18695</name>
</gene>